<keyword evidence="2" id="KW-1185">Reference proteome</keyword>
<evidence type="ECO:0000313" key="1">
    <source>
        <dbReference type="EMBL" id="CUR33913.1"/>
    </source>
</evidence>
<organism evidence="1 2">
    <name type="scientific">Planktothrix tepida PCC 9214</name>
    <dbReference type="NCBI Taxonomy" id="671072"/>
    <lineage>
        <taxon>Bacteria</taxon>
        <taxon>Bacillati</taxon>
        <taxon>Cyanobacteriota</taxon>
        <taxon>Cyanophyceae</taxon>
        <taxon>Oscillatoriophycideae</taxon>
        <taxon>Oscillatoriales</taxon>
        <taxon>Microcoleaceae</taxon>
        <taxon>Planktothrix</taxon>
    </lineage>
</organism>
<dbReference type="EMBL" id="CZDF01000166">
    <property type="protein sequence ID" value="CUR33913.1"/>
    <property type="molecule type" value="Genomic_DNA"/>
</dbReference>
<gene>
    <name evidence="1" type="ORF">PL921460022</name>
</gene>
<reference evidence="2" key="1">
    <citation type="submission" date="2015-10" db="EMBL/GenBank/DDBJ databases">
        <authorList>
            <person name="Regsiter A."/>
            <person name="william w."/>
        </authorList>
    </citation>
    <scope>NUCLEOTIDE SEQUENCE [LARGE SCALE GENOMIC DNA]</scope>
</reference>
<protein>
    <submittedName>
        <fullName evidence="1">Uncharacterized protein</fullName>
    </submittedName>
</protein>
<proteinExistence type="predicted"/>
<sequence length="169" mass="19545">MTDSALLTLRTMLQERADLMKTIHSKNEHWKYKGFEELVLNCGREMEAIPLPKKIKLGIPKQCYFNCIELIQKHQDLTYVEGYALDADISFPVAHSWLMNPQGKAIDPTWKSAGLCYIGVPFSTQWVLDFLEARKQRGRDDYLSLFESNYLEEFSFLKEGVPQFDKSGV</sequence>
<dbReference type="RefSeq" id="WP_072716964.1">
    <property type="nucleotide sequence ID" value="NZ_LN889762.1"/>
</dbReference>
<dbReference type="OrthoDB" id="428592at2"/>
<name>A0A1J1LQR1_9CYAN</name>
<accession>A0A1J1LQR1</accession>
<evidence type="ECO:0000313" key="2">
    <source>
        <dbReference type="Proteomes" id="UP000184315"/>
    </source>
</evidence>
<dbReference type="AlphaFoldDB" id="A0A1J1LQR1"/>
<dbReference type="Proteomes" id="UP000184315">
    <property type="component" value="Unassembled WGS sequence"/>
</dbReference>